<reference evidence="1 2" key="1">
    <citation type="journal article" date="2022" name="Plant J.">
        <title>Chromosome-level genome of Camellia lanceoleosa provides a valuable resource for understanding genome evolution and self-incompatibility.</title>
        <authorList>
            <person name="Gong W."/>
            <person name="Xiao S."/>
            <person name="Wang L."/>
            <person name="Liao Z."/>
            <person name="Chang Y."/>
            <person name="Mo W."/>
            <person name="Hu G."/>
            <person name="Li W."/>
            <person name="Zhao G."/>
            <person name="Zhu H."/>
            <person name="Hu X."/>
            <person name="Ji K."/>
            <person name="Xiang X."/>
            <person name="Song Q."/>
            <person name="Yuan D."/>
            <person name="Jin S."/>
            <person name="Zhang L."/>
        </authorList>
    </citation>
    <scope>NUCLEOTIDE SEQUENCE [LARGE SCALE GENOMIC DNA]</scope>
    <source>
        <strain evidence="1">SQ_2022a</strain>
    </source>
</reference>
<organism evidence="1 2">
    <name type="scientific">Camellia lanceoleosa</name>
    <dbReference type="NCBI Taxonomy" id="1840588"/>
    <lineage>
        <taxon>Eukaryota</taxon>
        <taxon>Viridiplantae</taxon>
        <taxon>Streptophyta</taxon>
        <taxon>Embryophyta</taxon>
        <taxon>Tracheophyta</taxon>
        <taxon>Spermatophyta</taxon>
        <taxon>Magnoliopsida</taxon>
        <taxon>eudicotyledons</taxon>
        <taxon>Gunneridae</taxon>
        <taxon>Pentapetalae</taxon>
        <taxon>asterids</taxon>
        <taxon>Ericales</taxon>
        <taxon>Theaceae</taxon>
        <taxon>Camellia</taxon>
    </lineage>
</organism>
<name>A0ACC0F8F2_9ERIC</name>
<dbReference type="EMBL" id="CM045772">
    <property type="protein sequence ID" value="KAI7984820.1"/>
    <property type="molecule type" value="Genomic_DNA"/>
</dbReference>
<protein>
    <submittedName>
        <fullName evidence="1">Uncharacterized protein</fullName>
    </submittedName>
</protein>
<keyword evidence="2" id="KW-1185">Reference proteome</keyword>
<evidence type="ECO:0000313" key="1">
    <source>
        <dbReference type="EMBL" id="KAI7984820.1"/>
    </source>
</evidence>
<gene>
    <name evidence="1" type="ORF">LOK49_LG14G01155</name>
</gene>
<proteinExistence type="predicted"/>
<accession>A0ACC0F8F2</accession>
<comment type="caution">
    <text evidence="1">The sequence shown here is derived from an EMBL/GenBank/DDBJ whole genome shotgun (WGS) entry which is preliminary data.</text>
</comment>
<dbReference type="Proteomes" id="UP001060215">
    <property type="component" value="Chromosome 15"/>
</dbReference>
<sequence length="71" mass="8086">MVKKTIVGRVSDGLPIAQSPRYVNEEDENFSSYKQQAEFILREISRTGSSLALSKMTIRLDLHQHCFKSCP</sequence>
<evidence type="ECO:0000313" key="2">
    <source>
        <dbReference type="Proteomes" id="UP001060215"/>
    </source>
</evidence>